<evidence type="ECO:0000259" key="8">
    <source>
        <dbReference type="PROSITE" id="PS50893"/>
    </source>
</evidence>
<dbReference type="PROSITE" id="PS50893">
    <property type="entry name" value="ABC_TRANSPORTER_2"/>
    <property type="match status" value="1"/>
</dbReference>
<dbReference type="InterPro" id="IPR050166">
    <property type="entry name" value="ABC_transporter_ATP-bind"/>
</dbReference>
<evidence type="ECO:0000256" key="2">
    <source>
        <dbReference type="ARBA" id="ARBA00022448"/>
    </source>
</evidence>
<evidence type="ECO:0000313" key="10">
    <source>
        <dbReference type="Proteomes" id="UP000634011"/>
    </source>
</evidence>
<keyword evidence="2" id="KW-0813">Transport</keyword>
<evidence type="ECO:0000256" key="1">
    <source>
        <dbReference type="ARBA" id="ARBA00005417"/>
    </source>
</evidence>
<dbReference type="Proteomes" id="UP000634011">
    <property type="component" value="Unassembled WGS sequence"/>
</dbReference>
<evidence type="ECO:0000256" key="4">
    <source>
        <dbReference type="ARBA" id="ARBA00022741"/>
    </source>
</evidence>
<sequence length="298" mass="32500">MTAARIAALRFELDDDYPVIERTVSEPKPQRGTAIHLHGVRKSYASRQVLNALDLDIAPGEFVAVIGRSGCGKSTLLRLLAGLEKADAGVLETGAKAKIASIREQDGGTRVMFQDARLLPWKTVLDNVRLGLPGDTSSNKKLALGALEKVALADRANEWPAVLSGGQRQRVALARAMVHQPSLLLLDEPLGALDALTRIEMQSLIEQLWQEQGFTGLLVTHDVQEAIALADRVILIEDGQVSLDLKVNLPRPRSRGDALFAELEEHVLARILQRPDSTINNQTEITPLATFNPLAWAI</sequence>
<keyword evidence="7" id="KW-0472">Membrane</keyword>
<keyword evidence="5 9" id="KW-0067">ATP-binding</keyword>
<dbReference type="PANTHER" id="PTHR42788">
    <property type="entry name" value="TAURINE IMPORT ATP-BINDING PROTEIN-RELATED"/>
    <property type="match status" value="1"/>
</dbReference>
<dbReference type="GO" id="GO:0016887">
    <property type="term" value="F:ATP hydrolysis activity"/>
    <property type="evidence" value="ECO:0007669"/>
    <property type="project" value="InterPro"/>
</dbReference>
<evidence type="ECO:0000256" key="5">
    <source>
        <dbReference type="ARBA" id="ARBA00022840"/>
    </source>
</evidence>
<dbReference type="PROSITE" id="PS00211">
    <property type="entry name" value="ABC_TRANSPORTER_1"/>
    <property type="match status" value="1"/>
</dbReference>
<evidence type="ECO:0000313" key="9">
    <source>
        <dbReference type="EMBL" id="MBC3862854.1"/>
    </source>
</evidence>
<accession>A0A923HFL8</accession>
<dbReference type="AlphaFoldDB" id="A0A923HFL8"/>
<proteinExistence type="inferred from homology"/>
<evidence type="ECO:0000256" key="3">
    <source>
        <dbReference type="ARBA" id="ARBA00022475"/>
    </source>
</evidence>
<dbReference type="Gene3D" id="3.40.50.300">
    <property type="entry name" value="P-loop containing nucleotide triphosphate hydrolases"/>
    <property type="match status" value="1"/>
</dbReference>
<reference evidence="9" key="1">
    <citation type="submission" date="2020-08" db="EMBL/GenBank/DDBJ databases">
        <title>Novel species isolated from subtropical streams in China.</title>
        <authorList>
            <person name="Lu H."/>
        </authorList>
    </citation>
    <scope>NUCLEOTIDE SEQUENCE</scope>
    <source>
        <strain evidence="9">KACC 12607</strain>
    </source>
</reference>
<evidence type="ECO:0000256" key="7">
    <source>
        <dbReference type="ARBA" id="ARBA00023136"/>
    </source>
</evidence>
<keyword evidence="6" id="KW-1278">Translocase</keyword>
<organism evidence="9 10">
    <name type="scientific">Undibacterium jejuense</name>
    <dbReference type="NCBI Taxonomy" id="1344949"/>
    <lineage>
        <taxon>Bacteria</taxon>
        <taxon>Pseudomonadati</taxon>
        <taxon>Pseudomonadota</taxon>
        <taxon>Betaproteobacteria</taxon>
        <taxon>Burkholderiales</taxon>
        <taxon>Oxalobacteraceae</taxon>
        <taxon>Undibacterium</taxon>
    </lineage>
</organism>
<dbReference type="SUPFAM" id="SSF52540">
    <property type="entry name" value="P-loop containing nucleoside triphosphate hydrolases"/>
    <property type="match status" value="1"/>
</dbReference>
<name>A0A923HFL8_9BURK</name>
<dbReference type="EMBL" id="JACOFV010000010">
    <property type="protein sequence ID" value="MBC3862854.1"/>
    <property type="molecule type" value="Genomic_DNA"/>
</dbReference>
<gene>
    <name evidence="9" type="ORF">H8K32_12130</name>
</gene>
<dbReference type="Pfam" id="PF00005">
    <property type="entry name" value="ABC_tran"/>
    <property type="match status" value="1"/>
</dbReference>
<dbReference type="InterPro" id="IPR003439">
    <property type="entry name" value="ABC_transporter-like_ATP-bd"/>
</dbReference>
<keyword evidence="10" id="KW-1185">Reference proteome</keyword>
<dbReference type="SMART" id="SM00382">
    <property type="entry name" value="AAA"/>
    <property type="match status" value="1"/>
</dbReference>
<dbReference type="InterPro" id="IPR003593">
    <property type="entry name" value="AAA+_ATPase"/>
</dbReference>
<dbReference type="GO" id="GO:0005524">
    <property type="term" value="F:ATP binding"/>
    <property type="evidence" value="ECO:0007669"/>
    <property type="project" value="UniProtKB-KW"/>
</dbReference>
<dbReference type="InterPro" id="IPR027417">
    <property type="entry name" value="P-loop_NTPase"/>
</dbReference>
<comment type="caution">
    <text evidence="9">The sequence shown here is derived from an EMBL/GenBank/DDBJ whole genome shotgun (WGS) entry which is preliminary data.</text>
</comment>
<keyword evidence="3" id="KW-1003">Cell membrane</keyword>
<comment type="similarity">
    <text evidence="1">Belongs to the ABC transporter superfamily.</text>
</comment>
<evidence type="ECO:0000256" key="6">
    <source>
        <dbReference type="ARBA" id="ARBA00022967"/>
    </source>
</evidence>
<feature type="domain" description="ABC transporter" evidence="8">
    <location>
        <begin position="35"/>
        <end position="263"/>
    </location>
</feature>
<keyword evidence="4" id="KW-0547">Nucleotide-binding</keyword>
<dbReference type="PANTHER" id="PTHR42788:SF17">
    <property type="entry name" value="ALIPHATIC SULFONATES IMPORT ATP-BINDING PROTEIN SSUB"/>
    <property type="match status" value="1"/>
</dbReference>
<protein>
    <submittedName>
        <fullName evidence="9">ATP-binding cassette domain-containing protein</fullName>
    </submittedName>
</protein>
<dbReference type="InterPro" id="IPR017871">
    <property type="entry name" value="ABC_transporter-like_CS"/>
</dbReference>